<evidence type="ECO:0000256" key="1">
    <source>
        <dbReference type="SAM" id="MobiDB-lite"/>
    </source>
</evidence>
<accession>M9M6W2</accession>
<feature type="transmembrane region" description="Helical" evidence="2">
    <location>
        <begin position="199"/>
        <end position="222"/>
    </location>
</feature>
<gene>
    <name evidence="3" type="ORF">PANT_22c00116</name>
</gene>
<keyword evidence="2" id="KW-0472">Membrane</keyword>
<evidence type="ECO:0000256" key="2">
    <source>
        <dbReference type="SAM" id="Phobius"/>
    </source>
</evidence>
<evidence type="ECO:0000313" key="4">
    <source>
        <dbReference type="Proteomes" id="UP000011976"/>
    </source>
</evidence>
<feature type="compositionally biased region" description="Basic and acidic residues" evidence="1">
    <location>
        <begin position="329"/>
        <end position="345"/>
    </location>
</feature>
<dbReference type="EMBL" id="DF196788">
    <property type="protein sequence ID" value="GAC76615.1"/>
    <property type="molecule type" value="Genomic_DNA"/>
</dbReference>
<keyword evidence="2" id="KW-1133">Transmembrane helix</keyword>
<dbReference type="OrthoDB" id="5580651at2759"/>
<protein>
    <submittedName>
        <fullName evidence="3">Uncharacterized protein</fullName>
    </submittedName>
</protein>
<dbReference type="Proteomes" id="UP000011976">
    <property type="component" value="Unassembled WGS sequence"/>
</dbReference>
<sequence>MPASSPAEPSETNTRAYSSPLTAAAPAHTSPALPSAIIFARASAAYTIPIMNATNAHTDIKPLVRKLLDRDPVQFNAAVNAHFAPDSTYEGRSLKIHGASQLKRTALLFNTLDLGSAATLADEDIRWDAAGSTAIVKATRNVRPLAFPLFEFAVPTRITLTFRADDADGDAKGALRCTHWHDEWPLESLITRLPLIGSLYSLLVVPFLTAVFVWASNVAFWLQSKRSTIRHKHVHRASHAYHQQVRPHLPRSLVQGFDAGVNAAENVGQHAAGLISRASYGPLKAVEELARTATVVANLALPEQLQLPYPSVFAAHAAAQPASSAEVAVEKHAAASDKDESKAKEAPVAAARSDKAAVPPSPRNKVSGSPHSEDSGATEPTKQADKADEDASAGHAKVVVGTGAEAREIDVVTHVVTEHAPATESAQQSLYDVLKKDNELPHASDKASASGKKNGGKKKKNGGRK</sequence>
<feature type="compositionally biased region" description="Basic residues" evidence="1">
    <location>
        <begin position="454"/>
        <end position="465"/>
    </location>
</feature>
<evidence type="ECO:0000313" key="3">
    <source>
        <dbReference type="EMBL" id="GAC76615.1"/>
    </source>
</evidence>
<name>M9M6W2_PSEA3</name>
<feature type="region of interest" description="Disordered" evidence="1">
    <location>
        <begin position="329"/>
        <end position="406"/>
    </location>
</feature>
<reference evidence="4" key="1">
    <citation type="journal article" date="2013" name="Genome Announc.">
        <title>Genome sequence of the basidiomycetous yeast Pseudozyma antarctica T-34, a producer of the glycolipid biosurfactants mannosylerythritol lipids.</title>
        <authorList>
            <person name="Morita T."/>
            <person name="Koike H."/>
            <person name="Koyama Y."/>
            <person name="Hagiwara H."/>
            <person name="Ito E."/>
            <person name="Fukuoka T."/>
            <person name="Imura T."/>
            <person name="Machida M."/>
            <person name="Kitamoto D."/>
        </authorList>
    </citation>
    <scope>NUCLEOTIDE SEQUENCE [LARGE SCALE GENOMIC DNA]</scope>
    <source>
        <strain evidence="4">T-34</strain>
    </source>
</reference>
<feature type="region of interest" description="Disordered" evidence="1">
    <location>
        <begin position="419"/>
        <end position="465"/>
    </location>
</feature>
<organism evidence="3 4">
    <name type="scientific">Pseudozyma antarctica (strain T-34)</name>
    <name type="common">Yeast</name>
    <name type="synonym">Candida antarctica</name>
    <dbReference type="NCBI Taxonomy" id="1151754"/>
    <lineage>
        <taxon>Eukaryota</taxon>
        <taxon>Fungi</taxon>
        <taxon>Dikarya</taxon>
        <taxon>Basidiomycota</taxon>
        <taxon>Ustilaginomycotina</taxon>
        <taxon>Ustilaginomycetes</taxon>
        <taxon>Ustilaginales</taxon>
        <taxon>Ustilaginaceae</taxon>
        <taxon>Moesziomyces</taxon>
    </lineage>
</organism>
<feature type="compositionally biased region" description="Basic and acidic residues" evidence="1">
    <location>
        <begin position="433"/>
        <end position="445"/>
    </location>
</feature>
<proteinExistence type="predicted"/>
<keyword evidence="2" id="KW-0812">Transmembrane</keyword>
<dbReference type="AlphaFoldDB" id="M9M6W2"/>